<protein>
    <submittedName>
        <fullName evidence="1">Uncharacterized protein</fullName>
    </submittedName>
</protein>
<dbReference type="EMBL" id="JAHRIQ010084537">
    <property type="protein sequence ID" value="MEQ2249184.1"/>
    <property type="molecule type" value="Genomic_DNA"/>
</dbReference>
<dbReference type="Proteomes" id="UP001482620">
    <property type="component" value="Unassembled WGS sequence"/>
</dbReference>
<evidence type="ECO:0000313" key="2">
    <source>
        <dbReference type="Proteomes" id="UP001482620"/>
    </source>
</evidence>
<name>A0ABV0UVG3_9TELE</name>
<keyword evidence="2" id="KW-1185">Reference proteome</keyword>
<gene>
    <name evidence="1" type="ORF">ILYODFUR_026797</name>
</gene>
<comment type="caution">
    <text evidence="1">The sequence shown here is derived from an EMBL/GenBank/DDBJ whole genome shotgun (WGS) entry which is preliminary data.</text>
</comment>
<evidence type="ECO:0000313" key="1">
    <source>
        <dbReference type="EMBL" id="MEQ2249184.1"/>
    </source>
</evidence>
<proteinExistence type="predicted"/>
<organism evidence="1 2">
    <name type="scientific">Ilyodon furcidens</name>
    <name type="common">goldbreast splitfin</name>
    <dbReference type="NCBI Taxonomy" id="33524"/>
    <lineage>
        <taxon>Eukaryota</taxon>
        <taxon>Metazoa</taxon>
        <taxon>Chordata</taxon>
        <taxon>Craniata</taxon>
        <taxon>Vertebrata</taxon>
        <taxon>Euteleostomi</taxon>
        <taxon>Actinopterygii</taxon>
        <taxon>Neopterygii</taxon>
        <taxon>Teleostei</taxon>
        <taxon>Neoteleostei</taxon>
        <taxon>Acanthomorphata</taxon>
        <taxon>Ovalentaria</taxon>
        <taxon>Atherinomorphae</taxon>
        <taxon>Cyprinodontiformes</taxon>
        <taxon>Goodeidae</taxon>
        <taxon>Ilyodon</taxon>
    </lineage>
</organism>
<sequence length="94" mass="11036">MEFACSPPACVYSSFFPESKNMTIRRNQLPQVLTTCPTPASRLIIPAQKPTSEPSLQSLWKRNNEWGEKEGWKEGWTWQKDVWRHTKNIHFESK</sequence>
<accession>A0ABV0UVG3</accession>
<reference evidence="1 2" key="1">
    <citation type="submission" date="2021-06" db="EMBL/GenBank/DDBJ databases">
        <authorList>
            <person name="Palmer J.M."/>
        </authorList>
    </citation>
    <scope>NUCLEOTIDE SEQUENCE [LARGE SCALE GENOMIC DNA]</scope>
    <source>
        <strain evidence="2">if_2019</strain>
        <tissue evidence="1">Muscle</tissue>
    </source>
</reference>